<organism evidence="6 7">
    <name type="scientific">Entomospira culicis</name>
    <dbReference type="NCBI Taxonomy" id="2719989"/>
    <lineage>
        <taxon>Bacteria</taxon>
        <taxon>Pseudomonadati</taxon>
        <taxon>Spirochaetota</taxon>
        <taxon>Spirochaetia</taxon>
        <taxon>Spirochaetales</taxon>
        <taxon>Spirochaetaceae</taxon>
        <taxon>Entomospira</taxon>
    </lineage>
</organism>
<feature type="domain" description="Calcineurin-like phosphoesterase" evidence="4">
    <location>
        <begin position="12"/>
        <end position="229"/>
    </location>
</feature>
<dbReference type="GO" id="GO:0000166">
    <property type="term" value="F:nucleotide binding"/>
    <property type="evidence" value="ECO:0007669"/>
    <property type="project" value="UniProtKB-KW"/>
</dbReference>
<keyword evidence="3" id="KW-0378">Hydrolase</keyword>
<dbReference type="Proteomes" id="UP000778951">
    <property type="component" value="Unassembled WGS sequence"/>
</dbReference>
<dbReference type="Gene3D" id="3.60.21.10">
    <property type="match status" value="1"/>
</dbReference>
<dbReference type="InterPro" id="IPR029052">
    <property type="entry name" value="Metallo-depent_PP-like"/>
</dbReference>
<dbReference type="InterPro" id="IPR008334">
    <property type="entry name" value="5'-Nucleotdase_C"/>
</dbReference>
<keyword evidence="2" id="KW-0732">Signal</keyword>
<dbReference type="EMBL" id="JAATLM010000001">
    <property type="protein sequence ID" value="NIZ69722.1"/>
    <property type="molecule type" value="Genomic_DNA"/>
</dbReference>
<evidence type="ECO:0000259" key="4">
    <source>
        <dbReference type="Pfam" id="PF00149"/>
    </source>
</evidence>
<evidence type="ECO:0000256" key="1">
    <source>
        <dbReference type="ARBA" id="ARBA00006654"/>
    </source>
</evidence>
<dbReference type="GO" id="GO:0030288">
    <property type="term" value="C:outer membrane-bounded periplasmic space"/>
    <property type="evidence" value="ECO:0007669"/>
    <property type="project" value="TreeGrafter"/>
</dbReference>
<comment type="caution">
    <text evidence="6">The sequence shown here is derived from an EMBL/GenBank/DDBJ whole genome shotgun (WGS) entry which is preliminary data.</text>
</comment>
<reference evidence="6" key="1">
    <citation type="submission" date="2020-03" db="EMBL/GenBank/DDBJ databases">
        <title>Spirochaetal bacteria isolated from arthropods constitute a novel genus Entomospira genus novum within the order Spirochaetales.</title>
        <authorList>
            <person name="Grana-Miraglia L."/>
            <person name="Sikutova S."/>
            <person name="Fingerle V."/>
            <person name="Sing A."/>
            <person name="Castillo-Ramirez S."/>
            <person name="Margos G."/>
            <person name="Rudolf I."/>
        </authorList>
    </citation>
    <scope>NUCLEOTIDE SEQUENCE</scope>
    <source>
        <strain evidence="6">BR149</strain>
    </source>
</reference>
<proteinExistence type="inferred from homology"/>
<dbReference type="Gene3D" id="3.90.780.10">
    <property type="entry name" value="5'-Nucleotidase, C-terminal domain"/>
    <property type="match status" value="1"/>
</dbReference>
<dbReference type="PRINTS" id="PR01607">
    <property type="entry name" value="APYRASEFAMLY"/>
</dbReference>
<dbReference type="Pfam" id="PF02872">
    <property type="entry name" value="5_nucleotid_C"/>
    <property type="match status" value="1"/>
</dbReference>
<dbReference type="Pfam" id="PF00149">
    <property type="entry name" value="Metallophos"/>
    <property type="match status" value="1"/>
</dbReference>
<dbReference type="PANTHER" id="PTHR11575">
    <property type="entry name" value="5'-NUCLEOTIDASE-RELATED"/>
    <property type="match status" value="1"/>
</dbReference>
<dbReference type="InterPro" id="IPR006146">
    <property type="entry name" value="5'-Nucleotdase_CS"/>
</dbReference>
<keyword evidence="7" id="KW-1185">Reference proteome</keyword>
<dbReference type="InterPro" id="IPR004843">
    <property type="entry name" value="Calcineurin-like_PHP"/>
</dbReference>
<dbReference type="PANTHER" id="PTHR11575:SF6">
    <property type="entry name" value="2',3'-CYCLIC-NUCLEOTIDE 2'-PHOSPHODIESTERASE_3'-NUCLEOTIDASE"/>
    <property type="match status" value="1"/>
</dbReference>
<evidence type="ECO:0000256" key="2">
    <source>
        <dbReference type="ARBA" id="ARBA00022729"/>
    </source>
</evidence>
<dbReference type="SUPFAM" id="SSF55816">
    <property type="entry name" value="5'-nucleotidase (syn. UDP-sugar hydrolase), C-terminal domain"/>
    <property type="match status" value="1"/>
</dbReference>
<name>A0A968GIK5_9SPIO</name>
<dbReference type="SUPFAM" id="SSF56300">
    <property type="entry name" value="Metallo-dependent phosphatases"/>
    <property type="match status" value="1"/>
</dbReference>
<keyword evidence="3" id="KW-0547">Nucleotide-binding</keyword>
<protein>
    <recommendedName>
        <fullName evidence="8">Bifunctional metallophosphatase/5'-nucleotidase</fullName>
    </recommendedName>
</protein>
<evidence type="ECO:0008006" key="8">
    <source>
        <dbReference type="Google" id="ProtNLM"/>
    </source>
</evidence>
<evidence type="ECO:0000313" key="7">
    <source>
        <dbReference type="Proteomes" id="UP000778951"/>
    </source>
</evidence>
<dbReference type="AlphaFoldDB" id="A0A968GIK5"/>
<sequence>MNEHKEQIVEIQILQTTDLHGRFSQYDYTLDRPSKYGGGLAALATKIKALRKEYAHTYLLDTGDALQGNHNEFFLHDVESNPIIKMFNALEYDAFTLGNHEFNFGTQYVQDCLAELQIPVLAANIYNERAERIAKPYLLLNKGGVRVAIVGMVTENVLRWDCDHLEGYTVVPVMQEMQKIWPEIEDKADVYIFANHQPWYDQYSYGDGYEHLVAAYPQFQVVLISHSHRRRAHVEDGRAYLQSGCYGGDLGQIVVRLRKAGARYVVESMQSHLYGMDDVAEDPPLLALVEGEHQRILDDIRRPVGRLVGGSLIPMRTLVNLNPAQVESTALIALMNDVQRFYGEADVSLATLFHIDINLREGEINRADVLSMYRHSNTLRVYEVSGLQIKKILEWSARYFIRWREGDLTIAFNPQIPVYEYAMLGGMFYDINIGNEVGHRIEHLRWPDGRAVGDEERVRVAMDDFRAKGFIERDLFFEDASVLLVKDFSQGTVEKGQIRDYLMAYIGSQCQGIITNAIDGKKNFFQLTGYDWDKELRAEAVRQINAGLVEIPTSENGLSFYSRAIRKEDLQPF</sequence>
<comment type="similarity">
    <text evidence="1 3">Belongs to the 5'-nucleotidase family.</text>
</comment>
<dbReference type="RefSeq" id="WP_167695806.1">
    <property type="nucleotide sequence ID" value="NZ_CP118181.1"/>
</dbReference>
<dbReference type="PROSITE" id="PS00786">
    <property type="entry name" value="5_NUCLEOTIDASE_2"/>
    <property type="match status" value="1"/>
</dbReference>
<dbReference type="GO" id="GO:0009166">
    <property type="term" value="P:nucleotide catabolic process"/>
    <property type="evidence" value="ECO:0007669"/>
    <property type="project" value="InterPro"/>
</dbReference>
<evidence type="ECO:0000256" key="3">
    <source>
        <dbReference type="RuleBase" id="RU362119"/>
    </source>
</evidence>
<evidence type="ECO:0000313" key="6">
    <source>
        <dbReference type="EMBL" id="NIZ69722.1"/>
    </source>
</evidence>
<dbReference type="InterPro" id="IPR036907">
    <property type="entry name" value="5'-Nucleotdase_C_sf"/>
</dbReference>
<evidence type="ECO:0000259" key="5">
    <source>
        <dbReference type="Pfam" id="PF02872"/>
    </source>
</evidence>
<feature type="domain" description="5'-Nucleotidase C-terminal" evidence="5">
    <location>
        <begin position="323"/>
        <end position="470"/>
    </location>
</feature>
<dbReference type="GO" id="GO:0046872">
    <property type="term" value="F:metal ion binding"/>
    <property type="evidence" value="ECO:0007669"/>
    <property type="project" value="InterPro"/>
</dbReference>
<accession>A0A968GIK5</accession>
<gene>
    <name evidence="6" type="ORF">HCT48_05790</name>
</gene>
<dbReference type="InterPro" id="IPR006179">
    <property type="entry name" value="5_nucleotidase/apyrase"/>
</dbReference>
<dbReference type="GO" id="GO:0016788">
    <property type="term" value="F:hydrolase activity, acting on ester bonds"/>
    <property type="evidence" value="ECO:0007669"/>
    <property type="project" value="InterPro"/>
</dbReference>